<dbReference type="PANTHER" id="PTHR12757:SF1">
    <property type="entry name" value="PROTEIN SALIVARY GLANDS MARRED"/>
    <property type="match status" value="1"/>
</dbReference>
<evidence type="ECO:0000313" key="1">
    <source>
        <dbReference type="Proteomes" id="UP000694865"/>
    </source>
</evidence>
<evidence type="ECO:0000313" key="2">
    <source>
        <dbReference type="RefSeq" id="XP_006823976.1"/>
    </source>
</evidence>
<protein>
    <submittedName>
        <fullName evidence="2">Tumor necrosis factor alpha-induced protein 8-like protein 3-like</fullName>
    </submittedName>
</protein>
<accession>A0ABM0MVD5</accession>
<dbReference type="Proteomes" id="UP000694865">
    <property type="component" value="Unplaced"/>
</dbReference>
<proteinExistence type="predicted"/>
<dbReference type="InterPro" id="IPR038355">
    <property type="entry name" value="TNFAIP8_sf"/>
</dbReference>
<dbReference type="RefSeq" id="XP_006823976.1">
    <property type="nucleotide sequence ID" value="XM_006823913.1"/>
</dbReference>
<dbReference type="PANTHER" id="PTHR12757">
    <property type="entry name" value="TUMOR NECROSIS FACTOR INDUCED PROTEIN"/>
    <property type="match status" value="1"/>
</dbReference>
<reference evidence="2" key="1">
    <citation type="submission" date="2025-08" db="UniProtKB">
        <authorList>
            <consortium name="RefSeq"/>
        </authorList>
    </citation>
    <scope>IDENTIFICATION</scope>
    <source>
        <tissue evidence="2">Testes</tissue>
    </source>
</reference>
<dbReference type="GeneID" id="100369290"/>
<dbReference type="InterPro" id="IPR008477">
    <property type="entry name" value="TNFAIP8-like"/>
</dbReference>
<organism evidence="1 2">
    <name type="scientific">Saccoglossus kowalevskii</name>
    <name type="common">Acorn worm</name>
    <dbReference type="NCBI Taxonomy" id="10224"/>
    <lineage>
        <taxon>Eukaryota</taxon>
        <taxon>Metazoa</taxon>
        <taxon>Hemichordata</taxon>
        <taxon>Enteropneusta</taxon>
        <taxon>Harrimaniidae</taxon>
        <taxon>Saccoglossus</taxon>
    </lineage>
</organism>
<gene>
    <name evidence="2" type="primary">LOC100369290</name>
</gene>
<sequence length="198" mass="22979">MATRKGKLGAEAGAGFDSKGIGLRAQKKILGKMSTKRMAKVFIDDSTGELLDYLYKLTKEYTGSKKESEKLMKDIIKIVVKIGILYRNDQFNKDELILAERFRKKFRSTVMSVISFYEVDYSFDRNYLVRSLKESRDMLNSLIDRHLTDKSHGRVEHVFKFFADEEFLDTLFESDSQLRQHLVRIIAVLNRMIDEGSI</sequence>
<keyword evidence="1" id="KW-1185">Reference proteome</keyword>
<dbReference type="Gene3D" id="1.20.1440.160">
    <property type="entry name" value="Tumor necrosis factor alpha-induced protein 8-like"/>
    <property type="match status" value="1"/>
</dbReference>
<name>A0ABM0MVD5_SACKO</name>
<dbReference type="Pfam" id="PF05527">
    <property type="entry name" value="TNFAIP8"/>
    <property type="match status" value="1"/>
</dbReference>